<evidence type="ECO:0000259" key="1">
    <source>
        <dbReference type="Pfam" id="PF00534"/>
    </source>
</evidence>
<dbReference type="Pfam" id="PF00534">
    <property type="entry name" value="Glycos_transf_1"/>
    <property type="match status" value="1"/>
</dbReference>
<dbReference type="RefSeq" id="WP_141402075.1">
    <property type="nucleotide sequence ID" value="NZ_OBQD01000012.1"/>
</dbReference>
<dbReference type="SUPFAM" id="SSF53756">
    <property type="entry name" value="UDP-Glycosyltransferase/glycogen phosphorylase"/>
    <property type="match status" value="1"/>
</dbReference>
<accession>A0A285UQG5</accession>
<dbReference type="GO" id="GO:0016757">
    <property type="term" value="F:glycosyltransferase activity"/>
    <property type="evidence" value="ECO:0007669"/>
    <property type="project" value="InterPro"/>
</dbReference>
<reference evidence="2 3" key="1">
    <citation type="submission" date="2017-08" db="EMBL/GenBank/DDBJ databases">
        <authorList>
            <person name="de Groot N.N."/>
        </authorList>
    </citation>
    <scope>NUCLEOTIDE SEQUENCE [LARGE SCALE GENOMIC DNA]</scope>
    <source>
        <strain evidence="2 3">JC85</strain>
    </source>
</reference>
<name>A0A285UQG5_9HYPH</name>
<keyword evidence="2" id="KW-0808">Transferase</keyword>
<proteinExistence type="predicted"/>
<sequence>MKLRILLPADMSTMYPRNPYVLQLMQALLQDPMVELVAHGPIHLFHGNCDWDVVHIQWPDALIGWKDEREITIEDIDVALSRLAARALIVHTVHNHVPDEDSGELGGALYATVFRHTDVFVHLGKRSRDTFRQAHSGDDWAGRAVHVVIPHGNYDFYKTFKPPEAGLPPALLTKEKRLLVFGALRSVHEEALAREAFAKANVTTSRLVFAGALSPQAFPAEVRKNLPNPDKSVTRLHRRIPDNLIAPLFKSCRAVFIPRSGRLNSGVVPLAFTFGVPVVAPDEGVIGEMSRKFGGMVYTPGDCSTAAAAIRKALSMQQEARERLRERILDYSATVLAWPRIAAKHRELYIANIARKKGLPLHKRLKARFGL</sequence>
<evidence type="ECO:0000313" key="3">
    <source>
        <dbReference type="Proteomes" id="UP000219167"/>
    </source>
</evidence>
<gene>
    <name evidence="2" type="ORF">SAMN05892877_11263</name>
</gene>
<feature type="domain" description="Glycosyl transferase family 1" evidence="1">
    <location>
        <begin position="173"/>
        <end position="327"/>
    </location>
</feature>
<organism evidence="2 3">
    <name type="scientific">Rhizobium subbaraonis</name>
    <dbReference type="NCBI Taxonomy" id="908946"/>
    <lineage>
        <taxon>Bacteria</taxon>
        <taxon>Pseudomonadati</taxon>
        <taxon>Pseudomonadota</taxon>
        <taxon>Alphaproteobacteria</taxon>
        <taxon>Hyphomicrobiales</taxon>
        <taxon>Rhizobiaceae</taxon>
        <taxon>Rhizobium/Agrobacterium group</taxon>
        <taxon>Rhizobium</taxon>
    </lineage>
</organism>
<dbReference type="InterPro" id="IPR001296">
    <property type="entry name" value="Glyco_trans_1"/>
</dbReference>
<dbReference type="OrthoDB" id="118340at2"/>
<dbReference type="AlphaFoldDB" id="A0A285UQG5"/>
<evidence type="ECO:0000313" key="2">
    <source>
        <dbReference type="EMBL" id="SOC44072.1"/>
    </source>
</evidence>
<dbReference type="Gene3D" id="3.40.50.2000">
    <property type="entry name" value="Glycogen Phosphorylase B"/>
    <property type="match status" value="2"/>
</dbReference>
<dbReference type="EMBL" id="OBQD01000012">
    <property type="protein sequence ID" value="SOC44072.1"/>
    <property type="molecule type" value="Genomic_DNA"/>
</dbReference>
<protein>
    <submittedName>
        <fullName evidence="2">Glycosyltransferase involved in cell wall bisynthesis</fullName>
    </submittedName>
</protein>
<dbReference type="Proteomes" id="UP000219167">
    <property type="component" value="Unassembled WGS sequence"/>
</dbReference>
<keyword evidence="3" id="KW-1185">Reference proteome</keyword>